<dbReference type="EMBL" id="KI669207">
    <property type="protein sequence ID" value="ETN68760.1"/>
    <property type="molecule type" value="Genomic_DNA"/>
</dbReference>
<evidence type="ECO:0000256" key="6">
    <source>
        <dbReference type="ARBA" id="ARBA00023004"/>
    </source>
</evidence>
<evidence type="ECO:0000256" key="5">
    <source>
        <dbReference type="ARBA" id="ARBA00023002"/>
    </source>
</evidence>
<keyword evidence="5" id="KW-0560">Oxidoreductase</keyword>
<evidence type="ECO:0000256" key="8">
    <source>
        <dbReference type="SAM" id="SignalP"/>
    </source>
</evidence>
<dbReference type="PANTHER" id="PTHR10869">
    <property type="entry name" value="PROLYL 4-HYDROXYLASE ALPHA SUBUNIT"/>
    <property type="match status" value="1"/>
</dbReference>
<reference evidence="11" key="1">
    <citation type="journal article" date="2014" name="Nat. Genet.">
        <title>Genome of the human hookworm Necator americanus.</title>
        <authorList>
            <person name="Tang Y.T."/>
            <person name="Gao X."/>
            <person name="Rosa B.A."/>
            <person name="Abubucker S."/>
            <person name="Hallsworth-Pepin K."/>
            <person name="Martin J."/>
            <person name="Tyagi R."/>
            <person name="Heizer E."/>
            <person name="Zhang X."/>
            <person name="Bhonagiri-Palsikar V."/>
            <person name="Minx P."/>
            <person name="Warren W.C."/>
            <person name="Wang Q."/>
            <person name="Zhan B."/>
            <person name="Hotez P.J."/>
            <person name="Sternberg P.W."/>
            <person name="Dougall A."/>
            <person name="Gaze S.T."/>
            <person name="Mulvenna J."/>
            <person name="Sotillo J."/>
            <person name="Ranganathan S."/>
            <person name="Rabelo E.M."/>
            <person name="Wilson R.K."/>
            <person name="Felgner P.L."/>
            <person name="Bethony J."/>
            <person name="Hawdon J.M."/>
            <person name="Gasser R.B."/>
            <person name="Loukas A."/>
            <person name="Mitreva M."/>
        </authorList>
    </citation>
    <scope>NUCLEOTIDE SEQUENCE [LARGE SCALE GENOMIC DNA]</scope>
</reference>
<name>W2SGQ6_NECAM</name>
<feature type="signal peptide" evidence="8">
    <location>
        <begin position="1"/>
        <end position="16"/>
    </location>
</feature>
<dbReference type="GO" id="GO:0005506">
    <property type="term" value="F:iron ion binding"/>
    <property type="evidence" value="ECO:0007669"/>
    <property type="project" value="InterPro"/>
</dbReference>
<dbReference type="PANTHER" id="PTHR10869:SF210">
    <property type="entry name" value="FE2OG DIOXYGENASE DOMAIN-CONTAINING PROTEIN"/>
    <property type="match status" value="1"/>
</dbReference>
<accession>W2SGQ6</accession>
<dbReference type="InterPro" id="IPR005123">
    <property type="entry name" value="Oxoglu/Fe-dep_dioxygenase_dom"/>
</dbReference>
<dbReference type="SMART" id="SM00702">
    <property type="entry name" value="P4Hc"/>
    <property type="match status" value="1"/>
</dbReference>
<dbReference type="KEGG" id="nai:NECAME_05485"/>
<evidence type="ECO:0000313" key="11">
    <source>
        <dbReference type="Proteomes" id="UP000053676"/>
    </source>
</evidence>
<proteinExistence type="predicted"/>
<dbReference type="GO" id="GO:0005783">
    <property type="term" value="C:endoplasmic reticulum"/>
    <property type="evidence" value="ECO:0007669"/>
    <property type="project" value="TreeGrafter"/>
</dbReference>
<evidence type="ECO:0000256" key="4">
    <source>
        <dbReference type="ARBA" id="ARBA00022964"/>
    </source>
</evidence>
<keyword evidence="11" id="KW-1185">Reference proteome</keyword>
<evidence type="ECO:0000256" key="7">
    <source>
        <dbReference type="SAM" id="MobiDB-lite"/>
    </source>
</evidence>
<keyword evidence="3" id="KW-0847">Vitamin C</keyword>
<evidence type="ECO:0000256" key="2">
    <source>
        <dbReference type="ARBA" id="ARBA00022723"/>
    </source>
</evidence>
<organism evidence="10 11">
    <name type="scientific">Necator americanus</name>
    <name type="common">Human hookworm</name>
    <dbReference type="NCBI Taxonomy" id="51031"/>
    <lineage>
        <taxon>Eukaryota</taxon>
        <taxon>Metazoa</taxon>
        <taxon>Ecdysozoa</taxon>
        <taxon>Nematoda</taxon>
        <taxon>Chromadorea</taxon>
        <taxon>Rhabditida</taxon>
        <taxon>Rhabditina</taxon>
        <taxon>Rhabditomorpha</taxon>
        <taxon>Strongyloidea</taxon>
        <taxon>Ancylostomatidae</taxon>
        <taxon>Bunostominae</taxon>
        <taxon>Necator</taxon>
    </lineage>
</organism>
<dbReference type="GO" id="GO:0004656">
    <property type="term" value="F:procollagen-proline 4-dioxygenase activity"/>
    <property type="evidence" value="ECO:0007669"/>
    <property type="project" value="TreeGrafter"/>
</dbReference>
<dbReference type="Proteomes" id="UP000053676">
    <property type="component" value="Unassembled WGS sequence"/>
</dbReference>
<dbReference type="Pfam" id="PF13640">
    <property type="entry name" value="2OG-FeII_Oxy_3"/>
    <property type="match status" value="1"/>
</dbReference>
<keyword evidence="8" id="KW-0732">Signal</keyword>
<dbReference type="Gene3D" id="2.60.120.620">
    <property type="entry name" value="q2cbj1_9rhob like domain"/>
    <property type="match status" value="1"/>
</dbReference>
<evidence type="ECO:0000256" key="1">
    <source>
        <dbReference type="ARBA" id="ARBA00001961"/>
    </source>
</evidence>
<keyword evidence="6" id="KW-0408">Iron</keyword>
<feature type="chain" id="PRO_5004824611" evidence="8">
    <location>
        <begin position="17"/>
        <end position="370"/>
    </location>
</feature>
<keyword evidence="2" id="KW-0479">Metal-binding</keyword>
<dbReference type="OMA" id="HTEMSGV"/>
<dbReference type="InterPro" id="IPR045054">
    <property type="entry name" value="P4HA-like"/>
</dbReference>
<evidence type="ECO:0000313" key="10">
    <source>
        <dbReference type="EMBL" id="ETN68760.1"/>
    </source>
</evidence>
<dbReference type="AlphaFoldDB" id="W2SGQ6"/>
<gene>
    <name evidence="10" type="ORF">NECAME_05485</name>
</gene>
<evidence type="ECO:0000259" key="9">
    <source>
        <dbReference type="PROSITE" id="PS51471"/>
    </source>
</evidence>
<dbReference type="OrthoDB" id="420380at2759"/>
<comment type="cofactor">
    <cofactor evidence="1">
        <name>L-ascorbate</name>
        <dbReference type="ChEBI" id="CHEBI:38290"/>
    </cofactor>
</comment>
<dbReference type="InterPro" id="IPR006620">
    <property type="entry name" value="Pro_4_hyd_alph"/>
</dbReference>
<evidence type="ECO:0000256" key="3">
    <source>
        <dbReference type="ARBA" id="ARBA00022896"/>
    </source>
</evidence>
<keyword evidence="4" id="KW-0223">Dioxygenase</keyword>
<feature type="region of interest" description="Disordered" evidence="7">
    <location>
        <begin position="20"/>
        <end position="54"/>
    </location>
</feature>
<dbReference type="InterPro" id="IPR044862">
    <property type="entry name" value="Pro_4_hyd_alph_FE2OG_OXY"/>
</dbReference>
<dbReference type="STRING" id="51031.W2SGQ6"/>
<sequence length="370" mass="43111">MKLLVLVLVFVLVVEAAVDKKKSEKKEATSAKKEDAKKKTDAKKETNVKKEDTKKKAETKKSSFSFVGKDTWGEESLKMCYKKQPLPEDYKCYVYYFNYEPVYVDPLSTNPIIIIYRRFIPKKFIDDFLYDVERKQKRKSEKKDDENFMAEYIRNFQRRIANETTVSHKSMSGVARVFRRTQALIPMLNFSNSGPWQVLSYKKGGHHSPHYDYITYSSPDQYSRTTRKNGNRFVTFAVTLKAADIGGETIFVYANQTAELEAGDALLFTLINKDMTPAIGAAHAECPVQKGEKITATLWLRPRDQELFYAHPQQENLFAYDIEKLISPNMNFFWKSPFYDFYAYQQYMIAALQQQLQEEEAAKKRKNPFL</sequence>
<dbReference type="GO" id="GO:0031418">
    <property type="term" value="F:L-ascorbic acid binding"/>
    <property type="evidence" value="ECO:0007669"/>
    <property type="project" value="UniProtKB-KW"/>
</dbReference>
<dbReference type="PROSITE" id="PS51471">
    <property type="entry name" value="FE2OG_OXY"/>
    <property type="match status" value="1"/>
</dbReference>
<protein>
    <submittedName>
        <fullName evidence="10">Oxidoreductase, 2OG-Fe(II) oxygenase family protein</fullName>
    </submittedName>
</protein>
<feature type="domain" description="Fe2OG dioxygenase" evidence="9">
    <location>
        <begin position="183"/>
        <end position="302"/>
    </location>
</feature>